<accession>A0AA36DR97</accession>
<keyword evidence="2" id="KW-1185">Reference proteome</keyword>
<dbReference type="Proteomes" id="UP001176961">
    <property type="component" value="Unassembled WGS sequence"/>
</dbReference>
<protein>
    <submittedName>
        <fullName evidence="1">Uncharacterized protein</fullName>
    </submittedName>
</protein>
<proteinExistence type="predicted"/>
<evidence type="ECO:0000313" key="1">
    <source>
        <dbReference type="EMBL" id="CAJ0591510.1"/>
    </source>
</evidence>
<name>A0AA36DR97_CYLNA</name>
<organism evidence="1 2">
    <name type="scientific">Cylicocyclus nassatus</name>
    <name type="common">Nematode worm</name>
    <dbReference type="NCBI Taxonomy" id="53992"/>
    <lineage>
        <taxon>Eukaryota</taxon>
        <taxon>Metazoa</taxon>
        <taxon>Ecdysozoa</taxon>
        <taxon>Nematoda</taxon>
        <taxon>Chromadorea</taxon>
        <taxon>Rhabditida</taxon>
        <taxon>Rhabditina</taxon>
        <taxon>Rhabditomorpha</taxon>
        <taxon>Strongyloidea</taxon>
        <taxon>Strongylidae</taxon>
        <taxon>Cylicocyclus</taxon>
    </lineage>
</organism>
<evidence type="ECO:0000313" key="2">
    <source>
        <dbReference type="Proteomes" id="UP001176961"/>
    </source>
</evidence>
<dbReference type="EMBL" id="CATQJL010000001">
    <property type="protein sequence ID" value="CAJ0591510.1"/>
    <property type="molecule type" value="Genomic_DNA"/>
</dbReference>
<sequence>MTFGLYPGVGILACFPFSFSTVLIANNASALEDINCSIPRYPPMDGEIRVFLAEQVIALLKMATNYTCKLEKLAFVWLLDIYHRGTTYDGLKAYFDEANASVLEVSQATFSFTKRGTELPKKLKLKPHLDAVGSENLFTSVLRC</sequence>
<comment type="caution">
    <text evidence="1">The sequence shown here is derived from an EMBL/GenBank/DDBJ whole genome shotgun (WGS) entry which is preliminary data.</text>
</comment>
<gene>
    <name evidence="1" type="ORF">CYNAS_LOCUS3493</name>
</gene>
<dbReference type="AlphaFoldDB" id="A0AA36DR97"/>
<reference evidence="1" key="1">
    <citation type="submission" date="2023-07" db="EMBL/GenBank/DDBJ databases">
        <authorList>
            <consortium name="CYATHOMIX"/>
        </authorList>
    </citation>
    <scope>NUCLEOTIDE SEQUENCE</scope>
    <source>
        <strain evidence="1">N/A</strain>
    </source>
</reference>